<evidence type="ECO:0000313" key="2">
    <source>
        <dbReference type="Proteomes" id="UP001374535"/>
    </source>
</evidence>
<sequence>MSLSKLKQCNRILQYRSFNHILTNAKLRTQTFGLYPTKERNTSRQKYPEKPSKLIKFIHYKIKTNNTRRLEIFLKKRRIKLEFLSTSIKSTSSSALFRKIRRELAVLAFVSLEHVAHRPRPSSLAASIHDQENEKL</sequence>
<keyword evidence="2" id="KW-1185">Reference proteome</keyword>
<reference evidence="1 2" key="1">
    <citation type="journal article" date="2023" name="Life. Sci Alliance">
        <title>Evolutionary insights into 3D genome organization and epigenetic landscape of Vigna mungo.</title>
        <authorList>
            <person name="Junaid A."/>
            <person name="Singh B."/>
            <person name="Bhatia S."/>
        </authorList>
    </citation>
    <scope>NUCLEOTIDE SEQUENCE [LARGE SCALE GENOMIC DNA]</scope>
    <source>
        <strain evidence="1">Urdbean</strain>
    </source>
</reference>
<evidence type="ECO:0000313" key="1">
    <source>
        <dbReference type="EMBL" id="WVZ14340.1"/>
    </source>
</evidence>
<proteinExistence type="predicted"/>
<dbReference type="AlphaFoldDB" id="A0AAQ3NQ26"/>
<dbReference type="Proteomes" id="UP001374535">
    <property type="component" value="Chromosome 4"/>
</dbReference>
<protein>
    <submittedName>
        <fullName evidence="1">Uncharacterized protein</fullName>
    </submittedName>
</protein>
<name>A0AAQ3NQ26_VIGMU</name>
<accession>A0AAQ3NQ26</accession>
<dbReference type="EMBL" id="CP144697">
    <property type="protein sequence ID" value="WVZ14340.1"/>
    <property type="molecule type" value="Genomic_DNA"/>
</dbReference>
<organism evidence="1 2">
    <name type="scientific">Vigna mungo</name>
    <name type="common">Black gram</name>
    <name type="synonym">Phaseolus mungo</name>
    <dbReference type="NCBI Taxonomy" id="3915"/>
    <lineage>
        <taxon>Eukaryota</taxon>
        <taxon>Viridiplantae</taxon>
        <taxon>Streptophyta</taxon>
        <taxon>Embryophyta</taxon>
        <taxon>Tracheophyta</taxon>
        <taxon>Spermatophyta</taxon>
        <taxon>Magnoliopsida</taxon>
        <taxon>eudicotyledons</taxon>
        <taxon>Gunneridae</taxon>
        <taxon>Pentapetalae</taxon>
        <taxon>rosids</taxon>
        <taxon>fabids</taxon>
        <taxon>Fabales</taxon>
        <taxon>Fabaceae</taxon>
        <taxon>Papilionoideae</taxon>
        <taxon>50 kb inversion clade</taxon>
        <taxon>NPAAA clade</taxon>
        <taxon>indigoferoid/millettioid clade</taxon>
        <taxon>Phaseoleae</taxon>
        <taxon>Vigna</taxon>
    </lineage>
</organism>
<gene>
    <name evidence="1" type="ORF">V8G54_011906</name>
</gene>